<dbReference type="Proteomes" id="UP001054837">
    <property type="component" value="Unassembled WGS sequence"/>
</dbReference>
<proteinExistence type="predicted"/>
<evidence type="ECO:0000313" key="1">
    <source>
        <dbReference type="EMBL" id="GIY11859.1"/>
    </source>
</evidence>
<accession>A0AAV4QUA0</accession>
<dbReference type="EMBL" id="BPLQ01004971">
    <property type="protein sequence ID" value="GIY11859.1"/>
    <property type="molecule type" value="Genomic_DNA"/>
</dbReference>
<dbReference type="AlphaFoldDB" id="A0AAV4QUA0"/>
<protein>
    <submittedName>
        <fullName evidence="1">Uncharacterized protein</fullName>
    </submittedName>
</protein>
<gene>
    <name evidence="1" type="ORF">CDAR_29691</name>
</gene>
<name>A0AAV4QUA0_9ARAC</name>
<keyword evidence="2" id="KW-1185">Reference proteome</keyword>
<sequence>MIGSFSRFLISALGEYFVLKAKQPGSRGSTCNYYRTVEQVEKDDIKEVQDFLASITDALRVGEMDLSHTLNDERRQYTPGVANIYAANKTKTTYDKMKILLNDETPLIKSPRTLVKTAKIVMKCVPASVQQNMGSVPYGAPLLYVTTSMLHIPGADWLGQICLLVSTLLGPKSPGFLLDTL</sequence>
<comment type="caution">
    <text evidence="1">The sequence shown here is derived from an EMBL/GenBank/DDBJ whole genome shotgun (WGS) entry which is preliminary data.</text>
</comment>
<evidence type="ECO:0000313" key="2">
    <source>
        <dbReference type="Proteomes" id="UP001054837"/>
    </source>
</evidence>
<reference evidence="1 2" key="1">
    <citation type="submission" date="2021-06" db="EMBL/GenBank/DDBJ databases">
        <title>Caerostris darwini draft genome.</title>
        <authorList>
            <person name="Kono N."/>
            <person name="Arakawa K."/>
        </authorList>
    </citation>
    <scope>NUCLEOTIDE SEQUENCE [LARGE SCALE GENOMIC DNA]</scope>
</reference>
<organism evidence="1 2">
    <name type="scientific">Caerostris darwini</name>
    <dbReference type="NCBI Taxonomy" id="1538125"/>
    <lineage>
        <taxon>Eukaryota</taxon>
        <taxon>Metazoa</taxon>
        <taxon>Ecdysozoa</taxon>
        <taxon>Arthropoda</taxon>
        <taxon>Chelicerata</taxon>
        <taxon>Arachnida</taxon>
        <taxon>Araneae</taxon>
        <taxon>Araneomorphae</taxon>
        <taxon>Entelegynae</taxon>
        <taxon>Araneoidea</taxon>
        <taxon>Araneidae</taxon>
        <taxon>Caerostris</taxon>
    </lineage>
</organism>